<sequence length="80" mass="8305">MSPRCSSVQIAVLLYPFGMAAMAVNVFFASLLGSWVGGPVATTFVALGLGALIAIPATYAFACHIRRLMDEAEAAVDRAG</sequence>
<keyword evidence="3" id="KW-1185">Reference proteome</keyword>
<evidence type="ECO:0000313" key="2">
    <source>
        <dbReference type="EMBL" id="SLN52741.1"/>
    </source>
</evidence>
<reference evidence="2 3" key="1">
    <citation type="submission" date="2017-03" db="EMBL/GenBank/DDBJ databases">
        <authorList>
            <person name="Afonso C.L."/>
            <person name="Miller P.J."/>
            <person name="Scott M.A."/>
            <person name="Spackman E."/>
            <person name="Goraichik I."/>
            <person name="Dimitrov K.M."/>
            <person name="Suarez D.L."/>
            <person name="Swayne D.E."/>
        </authorList>
    </citation>
    <scope>NUCLEOTIDE SEQUENCE [LARGE SCALE GENOMIC DNA]</scope>
    <source>
        <strain evidence="2 3">CECT 7971</strain>
    </source>
</reference>
<keyword evidence="1" id="KW-1133">Transmembrane helix</keyword>
<proteinExistence type="predicted"/>
<evidence type="ECO:0000313" key="3">
    <source>
        <dbReference type="Proteomes" id="UP000193307"/>
    </source>
</evidence>
<dbReference type="AlphaFoldDB" id="A0A1Y5T0L2"/>
<dbReference type="Proteomes" id="UP000193307">
    <property type="component" value="Unassembled WGS sequence"/>
</dbReference>
<name>A0A1Y5T0L2_9RHOB</name>
<protein>
    <recommendedName>
        <fullName evidence="4">NnrT protein</fullName>
    </recommendedName>
</protein>
<evidence type="ECO:0000256" key="1">
    <source>
        <dbReference type="SAM" id="Phobius"/>
    </source>
</evidence>
<organism evidence="2 3">
    <name type="scientific">Pacificibacter marinus</name>
    <dbReference type="NCBI Taxonomy" id="658057"/>
    <lineage>
        <taxon>Bacteria</taxon>
        <taxon>Pseudomonadati</taxon>
        <taxon>Pseudomonadota</taxon>
        <taxon>Alphaproteobacteria</taxon>
        <taxon>Rhodobacterales</taxon>
        <taxon>Roseobacteraceae</taxon>
        <taxon>Pacificibacter</taxon>
    </lineage>
</organism>
<dbReference type="EMBL" id="FWFW01000008">
    <property type="protein sequence ID" value="SLN52741.1"/>
    <property type="molecule type" value="Genomic_DNA"/>
</dbReference>
<gene>
    <name evidence="2" type="ORF">PAM7971_02682</name>
</gene>
<dbReference type="RefSeq" id="WP_085849797.1">
    <property type="nucleotide sequence ID" value="NZ_FNZV01000012.1"/>
</dbReference>
<feature type="transmembrane region" description="Helical" evidence="1">
    <location>
        <begin position="41"/>
        <end position="62"/>
    </location>
</feature>
<feature type="transmembrane region" description="Helical" evidence="1">
    <location>
        <begin position="12"/>
        <end position="35"/>
    </location>
</feature>
<keyword evidence="1" id="KW-0472">Membrane</keyword>
<evidence type="ECO:0008006" key="4">
    <source>
        <dbReference type="Google" id="ProtNLM"/>
    </source>
</evidence>
<dbReference type="STRING" id="658057.SAMN04488032_11224"/>
<dbReference type="OrthoDB" id="7667013at2"/>
<accession>A0A1Y5T0L2</accession>
<keyword evidence="1" id="KW-0812">Transmembrane</keyword>